<sequence length="124" mass="12959">MAPADPGSGARPEHDEHDDHSREEPPTTPAAAGGGPPSATAVFDDALATAAGGVRAAYEIGLLWADEIGRDIEHRLGLDAGDELAWSDQRYGRALALCSRLAELAAALQALHDDTRKLTRTGPP</sequence>
<keyword evidence="3" id="KW-1185">Reference proteome</keyword>
<protein>
    <submittedName>
        <fullName evidence="2">Uncharacterized protein</fullName>
    </submittedName>
</protein>
<comment type="caution">
    <text evidence="2">The sequence shown here is derived from an EMBL/GenBank/DDBJ whole genome shotgun (WGS) entry which is preliminary data.</text>
</comment>
<name>A0A366M3Q0_9ACTN</name>
<reference evidence="2 3" key="1">
    <citation type="submission" date="2018-06" db="EMBL/GenBank/DDBJ databases">
        <title>Sphaerisporangium craniellae sp. nov., isolated from a marine sponge in the South China Sea.</title>
        <authorList>
            <person name="Li L."/>
        </authorList>
    </citation>
    <scope>NUCLEOTIDE SEQUENCE [LARGE SCALE GENOMIC DNA]</scope>
    <source>
        <strain evidence="2 3">LHW63015</strain>
    </source>
</reference>
<evidence type="ECO:0000313" key="2">
    <source>
        <dbReference type="EMBL" id="RBQ20433.1"/>
    </source>
</evidence>
<dbReference type="AlphaFoldDB" id="A0A366M3Q0"/>
<evidence type="ECO:0000313" key="3">
    <source>
        <dbReference type="Proteomes" id="UP000253303"/>
    </source>
</evidence>
<dbReference type="EMBL" id="QMEY01000003">
    <property type="protein sequence ID" value="RBQ20433.1"/>
    <property type="molecule type" value="Genomic_DNA"/>
</dbReference>
<gene>
    <name evidence="2" type="ORF">DP939_11675</name>
</gene>
<evidence type="ECO:0000256" key="1">
    <source>
        <dbReference type="SAM" id="MobiDB-lite"/>
    </source>
</evidence>
<dbReference type="RefSeq" id="WP_113980627.1">
    <property type="nucleotide sequence ID" value="NZ_QMEY01000003.1"/>
</dbReference>
<feature type="compositionally biased region" description="Basic and acidic residues" evidence="1">
    <location>
        <begin position="11"/>
        <end position="25"/>
    </location>
</feature>
<proteinExistence type="predicted"/>
<organism evidence="2 3">
    <name type="scientific">Spongiactinospora rosea</name>
    <dbReference type="NCBI Taxonomy" id="2248750"/>
    <lineage>
        <taxon>Bacteria</taxon>
        <taxon>Bacillati</taxon>
        <taxon>Actinomycetota</taxon>
        <taxon>Actinomycetes</taxon>
        <taxon>Streptosporangiales</taxon>
        <taxon>Streptosporangiaceae</taxon>
        <taxon>Spongiactinospora</taxon>
    </lineage>
</organism>
<dbReference type="Proteomes" id="UP000253303">
    <property type="component" value="Unassembled WGS sequence"/>
</dbReference>
<accession>A0A366M3Q0</accession>
<feature type="region of interest" description="Disordered" evidence="1">
    <location>
        <begin position="1"/>
        <end position="41"/>
    </location>
</feature>